<organism evidence="1 2">
    <name type="scientific">Ooceraea biroi</name>
    <name type="common">Clonal raider ant</name>
    <name type="synonym">Cerapachys biroi</name>
    <dbReference type="NCBI Taxonomy" id="2015173"/>
    <lineage>
        <taxon>Eukaryota</taxon>
        <taxon>Metazoa</taxon>
        <taxon>Ecdysozoa</taxon>
        <taxon>Arthropoda</taxon>
        <taxon>Hexapoda</taxon>
        <taxon>Insecta</taxon>
        <taxon>Pterygota</taxon>
        <taxon>Neoptera</taxon>
        <taxon>Endopterygota</taxon>
        <taxon>Hymenoptera</taxon>
        <taxon>Apocrita</taxon>
        <taxon>Aculeata</taxon>
        <taxon>Formicoidea</taxon>
        <taxon>Formicidae</taxon>
        <taxon>Dorylinae</taxon>
        <taxon>Ooceraea</taxon>
    </lineage>
</organism>
<accession>A0A026WHV3</accession>
<name>A0A026WHV3_OOCBI</name>
<evidence type="ECO:0000313" key="2">
    <source>
        <dbReference type="Proteomes" id="UP000053097"/>
    </source>
</evidence>
<evidence type="ECO:0000313" key="1">
    <source>
        <dbReference type="EMBL" id="EZA54664.1"/>
    </source>
</evidence>
<gene>
    <name evidence="1" type="ORF">X777_04949</name>
</gene>
<dbReference type="AlphaFoldDB" id="A0A026WHV3"/>
<sequence>MLKVEENIKYSGMCFEFGDRLSRSQNCRICDNHQIVSNTVVNKDSSGRILSKNSSRP</sequence>
<dbReference type="EMBL" id="KK107238">
    <property type="protein sequence ID" value="EZA54664.1"/>
    <property type="molecule type" value="Genomic_DNA"/>
</dbReference>
<reference evidence="1 2" key="1">
    <citation type="journal article" date="2014" name="Curr. Biol.">
        <title>The genome of the clonal raider ant Cerapachys biroi.</title>
        <authorList>
            <person name="Oxley P.R."/>
            <person name="Ji L."/>
            <person name="Fetter-Pruneda I."/>
            <person name="McKenzie S.K."/>
            <person name="Li C."/>
            <person name="Hu H."/>
            <person name="Zhang G."/>
            <person name="Kronauer D.J."/>
        </authorList>
    </citation>
    <scope>NUCLEOTIDE SEQUENCE [LARGE SCALE GENOMIC DNA]</scope>
</reference>
<protein>
    <submittedName>
        <fullName evidence="1">Uncharacterized protein</fullName>
    </submittedName>
</protein>
<keyword evidence="2" id="KW-1185">Reference proteome</keyword>
<dbReference type="Proteomes" id="UP000053097">
    <property type="component" value="Unassembled WGS sequence"/>
</dbReference>
<proteinExistence type="predicted"/>